<feature type="domain" description="Ferrous iron transporter FeoA-like" evidence="2">
    <location>
        <begin position="8"/>
        <end position="80"/>
    </location>
</feature>
<sequence>MTANVALNPLHRLATGRKATIAGISVSPEFSHRLSALGLRVGEMIEVVRRAPFAGPLHLRIGTTDVIMRRQDAAGITVVFA</sequence>
<evidence type="ECO:0000259" key="2">
    <source>
        <dbReference type="SMART" id="SM00899"/>
    </source>
</evidence>
<gene>
    <name evidence="3" type="ORF">EV700_2270</name>
</gene>
<keyword evidence="4" id="KW-1185">Reference proteome</keyword>
<accession>A0A4Q7YLX8</accession>
<dbReference type="SMART" id="SM00899">
    <property type="entry name" value="FeoA"/>
    <property type="match status" value="1"/>
</dbReference>
<evidence type="ECO:0000256" key="1">
    <source>
        <dbReference type="ARBA" id="ARBA00023004"/>
    </source>
</evidence>
<organism evidence="3 4">
    <name type="scientific">Fluviicoccus keumensis</name>
    <dbReference type="NCBI Taxonomy" id="1435465"/>
    <lineage>
        <taxon>Bacteria</taxon>
        <taxon>Pseudomonadati</taxon>
        <taxon>Pseudomonadota</taxon>
        <taxon>Gammaproteobacteria</taxon>
        <taxon>Moraxellales</taxon>
        <taxon>Moraxellaceae</taxon>
        <taxon>Fluviicoccus</taxon>
    </lineage>
</organism>
<dbReference type="Pfam" id="PF04023">
    <property type="entry name" value="FeoA"/>
    <property type="match status" value="1"/>
</dbReference>
<dbReference type="PANTHER" id="PTHR42954:SF2">
    <property type="entry name" value="FE(2+) TRANSPORT PROTEIN A"/>
    <property type="match status" value="1"/>
</dbReference>
<dbReference type="InterPro" id="IPR007167">
    <property type="entry name" value="Fe-transptr_FeoA-like"/>
</dbReference>
<dbReference type="Proteomes" id="UP000292423">
    <property type="component" value="Unassembled WGS sequence"/>
</dbReference>
<dbReference type="OrthoDB" id="7916291at2"/>
<dbReference type="InterPro" id="IPR038157">
    <property type="entry name" value="FeoA_core_dom"/>
</dbReference>
<keyword evidence="1" id="KW-0408">Iron</keyword>
<dbReference type="GO" id="GO:0046914">
    <property type="term" value="F:transition metal ion binding"/>
    <property type="evidence" value="ECO:0007669"/>
    <property type="project" value="InterPro"/>
</dbReference>
<dbReference type="PANTHER" id="PTHR42954">
    <property type="entry name" value="FE(2+) TRANSPORT PROTEIN A"/>
    <property type="match status" value="1"/>
</dbReference>
<evidence type="ECO:0000313" key="3">
    <source>
        <dbReference type="EMBL" id="RZU38340.1"/>
    </source>
</evidence>
<comment type="caution">
    <text evidence="3">The sequence shown here is derived from an EMBL/GenBank/DDBJ whole genome shotgun (WGS) entry which is preliminary data.</text>
</comment>
<evidence type="ECO:0000313" key="4">
    <source>
        <dbReference type="Proteomes" id="UP000292423"/>
    </source>
</evidence>
<dbReference type="EMBL" id="SHKX01000013">
    <property type="protein sequence ID" value="RZU38340.1"/>
    <property type="molecule type" value="Genomic_DNA"/>
</dbReference>
<dbReference type="InterPro" id="IPR052713">
    <property type="entry name" value="FeoA"/>
</dbReference>
<dbReference type="Gene3D" id="2.30.30.90">
    <property type="match status" value="1"/>
</dbReference>
<proteinExistence type="predicted"/>
<reference evidence="3 4" key="1">
    <citation type="submission" date="2019-02" db="EMBL/GenBank/DDBJ databases">
        <title>Genomic Encyclopedia of Type Strains, Phase IV (KMG-IV): sequencing the most valuable type-strain genomes for metagenomic binning, comparative biology and taxonomic classification.</title>
        <authorList>
            <person name="Goeker M."/>
        </authorList>
    </citation>
    <scope>NUCLEOTIDE SEQUENCE [LARGE SCALE GENOMIC DNA]</scope>
    <source>
        <strain evidence="3 4">DSM 105135</strain>
    </source>
</reference>
<dbReference type="SUPFAM" id="SSF50037">
    <property type="entry name" value="C-terminal domain of transcriptional repressors"/>
    <property type="match status" value="1"/>
</dbReference>
<name>A0A4Q7YLX8_9GAMM</name>
<dbReference type="AlphaFoldDB" id="A0A4Q7YLX8"/>
<protein>
    <submittedName>
        <fullName evidence="3">Ferrous iron transport protein A</fullName>
    </submittedName>
</protein>
<dbReference type="RefSeq" id="WP_130413833.1">
    <property type="nucleotide sequence ID" value="NZ_SHKX01000013.1"/>
</dbReference>
<dbReference type="InterPro" id="IPR008988">
    <property type="entry name" value="Transcriptional_repressor_C"/>
</dbReference>